<evidence type="ECO:0000313" key="2">
    <source>
        <dbReference type="EMBL" id="JAT14483.1"/>
    </source>
</evidence>
<evidence type="ECO:0000259" key="1">
    <source>
        <dbReference type="PROSITE" id="PS50181"/>
    </source>
</evidence>
<proteinExistence type="predicted"/>
<organism evidence="2">
    <name type="scientific">Graphocephala atropunctata</name>
    <dbReference type="NCBI Taxonomy" id="36148"/>
    <lineage>
        <taxon>Eukaryota</taxon>
        <taxon>Metazoa</taxon>
        <taxon>Ecdysozoa</taxon>
        <taxon>Arthropoda</taxon>
        <taxon>Hexapoda</taxon>
        <taxon>Insecta</taxon>
        <taxon>Pterygota</taxon>
        <taxon>Neoptera</taxon>
        <taxon>Paraneoptera</taxon>
        <taxon>Hemiptera</taxon>
        <taxon>Auchenorrhyncha</taxon>
        <taxon>Membracoidea</taxon>
        <taxon>Cicadellidae</taxon>
        <taxon>Cicadellinae</taxon>
        <taxon>Cicadellini</taxon>
        <taxon>Graphocephala</taxon>
    </lineage>
</organism>
<dbReference type="SMART" id="SM00256">
    <property type="entry name" value="FBOX"/>
    <property type="match status" value="1"/>
</dbReference>
<sequence>MCEATKLCALPPEMLCHIGDYLAPSDLLALSATCHHLRTIFNTNTLWRQFTDRTFLSKTLNSINSMVPPKYAELQSTSLEPLCEQRVAFLKQSRLLSNIRHENFVRHTTSCDGFLSDFETQNSLNGRQITYNGIYLFVLDYSADYALNEVVKVFNIEEAPYLISTLKLENLRDGDYDLVIWIQVVGNKLVVCKDYRFYIYQIQVPATECPVLYLIHVNESVSFQLNRSIVIGHSLFIENRSTNTIQVWNIDDGKQLDNICPRIEGPHFKILGFSKDFKYVMLSTGILYNKPHVFVYDVELMQFTPFDPMLNEIRMETYGFMDMDMDLVVLLSVEEVLTCSIFVYCYDTSVLLTSCRNIEATSFDRSCIINNFFVLPTSVSLKVINLTTLDITWELNIHSVVADGIPENQLLGVEYFNITKIHHIVVVRKTTGAEMWDFEKRRKLMDLPQNGSITMNDTKSKLIVCDDGSLSVFTFW</sequence>
<reference evidence="2" key="1">
    <citation type="submission" date="2015-11" db="EMBL/GenBank/DDBJ databases">
        <title>De novo transcriptome assembly of four potential Pierce s Disease insect vectors from Arizona vineyards.</title>
        <authorList>
            <person name="Tassone E.E."/>
        </authorList>
    </citation>
    <scope>NUCLEOTIDE SEQUENCE</scope>
</reference>
<protein>
    <recommendedName>
        <fullName evidence="1">F-box domain-containing protein</fullName>
    </recommendedName>
</protein>
<dbReference type="InterPro" id="IPR036047">
    <property type="entry name" value="F-box-like_dom_sf"/>
</dbReference>
<dbReference type="EMBL" id="GEBQ01025494">
    <property type="protein sequence ID" value="JAT14483.1"/>
    <property type="molecule type" value="Transcribed_RNA"/>
</dbReference>
<name>A0A1B6KSQ2_9HEMI</name>
<dbReference type="PROSITE" id="PS50181">
    <property type="entry name" value="FBOX"/>
    <property type="match status" value="1"/>
</dbReference>
<feature type="domain" description="F-box" evidence="1">
    <location>
        <begin position="4"/>
        <end position="50"/>
    </location>
</feature>
<dbReference type="SUPFAM" id="SSF81383">
    <property type="entry name" value="F-box domain"/>
    <property type="match status" value="1"/>
</dbReference>
<dbReference type="Pfam" id="PF12937">
    <property type="entry name" value="F-box-like"/>
    <property type="match status" value="1"/>
</dbReference>
<dbReference type="InterPro" id="IPR001810">
    <property type="entry name" value="F-box_dom"/>
</dbReference>
<gene>
    <name evidence="2" type="ORF">g.43506</name>
</gene>
<dbReference type="Gene3D" id="1.20.1280.50">
    <property type="match status" value="1"/>
</dbReference>
<accession>A0A1B6KSQ2</accession>
<dbReference type="AlphaFoldDB" id="A0A1B6KSQ2"/>